<keyword evidence="2" id="KW-0285">Flavoprotein</keyword>
<dbReference type="InterPro" id="IPR016169">
    <property type="entry name" value="FAD-bd_PCMH_sub2"/>
</dbReference>
<dbReference type="AlphaFoldDB" id="A0AAN9U9G2"/>
<gene>
    <name evidence="5" type="ORF">SLS62_010572</name>
</gene>
<evidence type="ECO:0000256" key="3">
    <source>
        <dbReference type="ARBA" id="ARBA00022827"/>
    </source>
</evidence>
<proteinExistence type="inferred from homology"/>
<evidence type="ECO:0000313" key="6">
    <source>
        <dbReference type="Proteomes" id="UP001320420"/>
    </source>
</evidence>
<keyword evidence="4" id="KW-0560">Oxidoreductase</keyword>
<evidence type="ECO:0008006" key="7">
    <source>
        <dbReference type="Google" id="ProtNLM"/>
    </source>
</evidence>
<keyword evidence="3" id="KW-0274">FAD</keyword>
<dbReference type="SUPFAM" id="SSF56176">
    <property type="entry name" value="FAD-binding/transporter-associated domain-like"/>
    <property type="match status" value="1"/>
</dbReference>
<dbReference type="InterPro" id="IPR050416">
    <property type="entry name" value="FAD-linked_Oxidoreductase"/>
</dbReference>
<comment type="similarity">
    <text evidence="1">Belongs to the oxygen-dependent FAD-linked oxidoreductase family.</text>
</comment>
<dbReference type="GO" id="GO:0050660">
    <property type="term" value="F:flavin adenine dinucleotide binding"/>
    <property type="evidence" value="ECO:0007669"/>
    <property type="project" value="InterPro"/>
</dbReference>
<dbReference type="Gene3D" id="3.30.465.10">
    <property type="match status" value="2"/>
</dbReference>
<dbReference type="Proteomes" id="UP001320420">
    <property type="component" value="Unassembled WGS sequence"/>
</dbReference>
<dbReference type="InterPro" id="IPR036318">
    <property type="entry name" value="FAD-bd_PCMH-like_sf"/>
</dbReference>
<protein>
    <recommendedName>
        <fullName evidence="7">FAD-binding PCMH-type domain-containing protein</fullName>
    </recommendedName>
</protein>
<dbReference type="GO" id="GO:0016491">
    <property type="term" value="F:oxidoreductase activity"/>
    <property type="evidence" value="ECO:0007669"/>
    <property type="project" value="UniProtKB-KW"/>
</dbReference>
<evidence type="ECO:0000256" key="4">
    <source>
        <dbReference type="ARBA" id="ARBA00023002"/>
    </source>
</evidence>
<organism evidence="5 6">
    <name type="scientific">Diatrype stigma</name>
    <dbReference type="NCBI Taxonomy" id="117547"/>
    <lineage>
        <taxon>Eukaryota</taxon>
        <taxon>Fungi</taxon>
        <taxon>Dikarya</taxon>
        <taxon>Ascomycota</taxon>
        <taxon>Pezizomycotina</taxon>
        <taxon>Sordariomycetes</taxon>
        <taxon>Xylariomycetidae</taxon>
        <taxon>Xylariales</taxon>
        <taxon>Diatrypaceae</taxon>
        <taxon>Diatrype</taxon>
    </lineage>
</organism>
<keyword evidence="6" id="KW-1185">Reference proteome</keyword>
<comment type="caution">
    <text evidence="5">The sequence shown here is derived from an EMBL/GenBank/DDBJ whole genome shotgun (WGS) entry which is preliminary data.</text>
</comment>
<dbReference type="PANTHER" id="PTHR42973:SF22">
    <property type="entry name" value="FAD-BINDING PCMH-TYPE DOMAIN-CONTAINING PROTEIN-RELATED"/>
    <property type="match status" value="1"/>
</dbReference>
<sequence>MSVSDAIEAVGETSRGLVALPGSEQYETILKSYFPELERELRPACFLTPSSASQVADIVKAIKPFVGRSSKVAICGSGQQATPAVANVHGGLTIHMRNLQGVTIDTERNIVSVAAGEQMGKGFICDNVVNYEVVLASGDIVNANVDTNRDLWIALKGGGNNFGIVTRFDLRAFSQDQLWGGKLFYFQPSFSEQIQSLVEYLHCPEADVDVHICVSLGFAAALGSILCMNDVFCTNPEKPEALRPFTEIQPQIDQMNTLRVDTLKGFTDEGFSGALPNRVVKMSTTVKADVRILQYAVQTYHESFEKLKGVTNLLFSITFEPLPVSLIEQSIARGGNSLGLKPADGPLVVVLFYTSWDSPDDDKNVYDVNTESLENIDREAQGNKVSASYRYLNYSFPHQDPISSYGPESRAHLLAVSAKYDPEGFFQAAGVGPFKLRM</sequence>
<evidence type="ECO:0000256" key="1">
    <source>
        <dbReference type="ARBA" id="ARBA00005466"/>
    </source>
</evidence>
<accession>A0AAN9U9G2</accession>
<evidence type="ECO:0000313" key="5">
    <source>
        <dbReference type="EMBL" id="KAK7743428.1"/>
    </source>
</evidence>
<dbReference type="Gene3D" id="3.40.462.20">
    <property type="match status" value="1"/>
</dbReference>
<dbReference type="PANTHER" id="PTHR42973">
    <property type="entry name" value="BINDING OXIDOREDUCTASE, PUTATIVE (AFU_ORTHOLOGUE AFUA_1G17690)-RELATED"/>
    <property type="match status" value="1"/>
</dbReference>
<name>A0AAN9U9G2_9PEZI</name>
<reference evidence="5 6" key="1">
    <citation type="submission" date="2024-02" db="EMBL/GenBank/DDBJ databases">
        <title>De novo assembly and annotation of 12 fungi associated with fruit tree decline syndrome in Ontario, Canada.</title>
        <authorList>
            <person name="Sulman M."/>
            <person name="Ellouze W."/>
            <person name="Ilyukhin E."/>
        </authorList>
    </citation>
    <scope>NUCLEOTIDE SEQUENCE [LARGE SCALE GENOMIC DNA]</scope>
    <source>
        <strain evidence="5 6">M11/M66-122</strain>
    </source>
</reference>
<evidence type="ECO:0000256" key="2">
    <source>
        <dbReference type="ARBA" id="ARBA00022630"/>
    </source>
</evidence>
<dbReference type="EMBL" id="JAKJXP020000135">
    <property type="protein sequence ID" value="KAK7743428.1"/>
    <property type="molecule type" value="Genomic_DNA"/>
</dbReference>